<proteinExistence type="predicted"/>
<evidence type="ECO:0000313" key="1">
    <source>
        <dbReference type="EMBL" id="PSR29660.1"/>
    </source>
</evidence>
<evidence type="ECO:0000313" key="2">
    <source>
        <dbReference type="Proteomes" id="UP000242699"/>
    </source>
</evidence>
<dbReference type="EMBL" id="PXYT01000014">
    <property type="protein sequence ID" value="PSR29660.1"/>
    <property type="molecule type" value="Genomic_DNA"/>
</dbReference>
<protein>
    <submittedName>
        <fullName evidence="1">Uncharacterized protein</fullName>
    </submittedName>
</protein>
<dbReference type="AlphaFoldDB" id="A0A2T2X583"/>
<organism evidence="1 2">
    <name type="scientific">Sulfobacillus benefaciens</name>
    <dbReference type="NCBI Taxonomy" id="453960"/>
    <lineage>
        <taxon>Bacteria</taxon>
        <taxon>Bacillati</taxon>
        <taxon>Bacillota</taxon>
        <taxon>Clostridia</taxon>
        <taxon>Eubacteriales</taxon>
        <taxon>Clostridiales Family XVII. Incertae Sedis</taxon>
        <taxon>Sulfobacillus</taxon>
    </lineage>
</organism>
<comment type="caution">
    <text evidence="1">The sequence shown here is derived from an EMBL/GenBank/DDBJ whole genome shotgun (WGS) entry which is preliminary data.</text>
</comment>
<sequence>MATQGGARAWVKYGSEYSRHRDWYLAVLMFILSPAKRGKHNLSSGMITPSLTSMLKPSFTKAKKFTLLWVRTTTEDRGQKDHQSVLGEDPVRTFLLKSPSG</sequence>
<reference evidence="1 2" key="1">
    <citation type="journal article" date="2014" name="BMC Genomics">
        <title>Comparison of environmental and isolate Sulfobacillus genomes reveals diverse carbon, sulfur, nitrogen, and hydrogen metabolisms.</title>
        <authorList>
            <person name="Justice N.B."/>
            <person name="Norman A."/>
            <person name="Brown C.T."/>
            <person name="Singh A."/>
            <person name="Thomas B.C."/>
            <person name="Banfield J.F."/>
        </authorList>
    </citation>
    <scope>NUCLEOTIDE SEQUENCE [LARGE SCALE GENOMIC DNA]</scope>
    <source>
        <strain evidence="1">AMDSBA1</strain>
    </source>
</reference>
<gene>
    <name evidence="1" type="ORF">C7B43_07670</name>
</gene>
<dbReference type="Proteomes" id="UP000242699">
    <property type="component" value="Unassembled WGS sequence"/>
</dbReference>
<name>A0A2T2X583_9FIRM</name>
<accession>A0A2T2X583</accession>